<keyword evidence="3" id="KW-0238">DNA-binding</keyword>
<evidence type="ECO:0000256" key="1">
    <source>
        <dbReference type="ARBA" id="ARBA00010466"/>
    </source>
</evidence>
<dbReference type="InterPro" id="IPR051054">
    <property type="entry name" value="SorC_transcr_regulators"/>
</dbReference>
<dbReference type="Pfam" id="PF04198">
    <property type="entry name" value="Sugar-bind"/>
    <property type="match status" value="1"/>
</dbReference>
<dbReference type="PANTHER" id="PTHR34294:SF1">
    <property type="entry name" value="TRANSCRIPTIONAL REGULATOR LSRR"/>
    <property type="match status" value="1"/>
</dbReference>
<evidence type="ECO:0000313" key="6">
    <source>
        <dbReference type="EMBL" id="MBK4214839.1"/>
    </source>
</evidence>
<dbReference type="PANTHER" id="PTHR34294">
    <property type="entry name" value="TRANSCRIPTIONAL REGULATOR-RELATED"/>
    <property type="match status" value="1"/>
</dbReference>
<dbReference type="InterPro" id="IPR036388">
    <property type="entry name" value="WH-like_DNA-bd_sf"/>
</dbReference>
<evidence type="ECO:0000256" key="4">
    <source>
        <dbReference type="ARBA" id="ARBA00023163"/>
    </source>
</evidence>
<feature type="domain" description="Sugar-binding" evidence="5">
    <location>
        <begin position="59"/>
        <end position="308"/>
    </location>
</feature>
<reference evidence="6" key="1">
    <citation type="submission" date="2021-01" db="EMBL/GenBank/DDBJ databases">
        <title>Paracoccus amoyensis sp. nov., isolated from the surface seawater along the coast of Xiamen Island, China.</title>
        <authorList>
            <person name="Lyu L."/>
        </authorList>
    </citation>
    <scope>NUCLEOTIDE SEQUENCE</scope>
    <source>
        <strain evidence="6">MJ17</strain>
    </source>
</reference>
<proteinExistence type="inferred from homology"/>
<comment type="similarity">
    <text evidence="1">Belongs to the SorC transcriptional regulatory family.</text>
</comment>
<dbReference type="Gene3D" id="1.10.10.10">
    <property type="entry name" value="Winged helix-like DNA-binding domain superfamily/Winged helix DNA-binding domain"/>
    <property type="match status" value="1"/>
</dbReference>
<evidence type="ECO:0000259" key="5">
    <source>
        <dbReference type="Pfam" id="PF04198"/>
    </source>
</evidence>
<sequence>MSNQGRKLEQAARAAWLSYVAGKTQDEIASVMGVSRQTAQRLVAQAMTEGLVRIRIDHPFAQCMELAQNLRARWNLSLCEIAPADAPEAGVSLLLADEMERWLRRADPITLAIGTGRTLRGGIGELPHLDCPQHRIVSLTGNISPDGSTAYYNVLFSMSELVTARSFPLPLPVITPSKEERQAITTQPTIRRVIEMSGAAEVAFVGIGTVDREAPLRQDGFLTTDELAGLVDAGAVGEITGWAFDANGKLIEGLSNDRVASAPIPPRETTMVIGVAYGPGKIAAIRAALTGGLINGLITDIATGAALLRD</sequence>
<dbReference type="RefSeq" id="WP_200683598.1">
    <property type="nucleotide sequence ID" value="NZ_JAEPRQ010000001.1"/>
</dbReference>
<gene>
    <name evidence="6" type="ORF">JJJ17_02750</name>
</gene>
<organism evidence="6 7">
    <name type="scientific">Paracoccus caeni</name>
    <dbReference type="NCBI Taxonomy" id="657651"/>
    <lineage>
        <taxon>Bacteria</taxon>
        <taxon>Pseudomonadati</taxon>
        <taxon>Pseudomonadota</taxon>
        <taxon>Alphaproteobacteria</taxon>
        <taxon>Rhodobacterales</taxon>
        <taxon>Paracoccaceae</taxon>
        <taxon>Paracoccus</taxon>
    </lineage>
</organism>
<dbReference type="InterPro" id="IPR007324">
    <property type="entry name" value="Sugar-bd_dom_put"/>
</dbReference>
<dbReference type="InterPro" id="IPR037171">
    <property type="entry name" value="NagB/RpiA_transferase-like"/>
</dbReference>
<accession>A0A934SCL1</accession>
<keyword evidence="4" id="KW-0804">Transcription</keyword>
<protein>
    <submittedName>
        <fullName evidence="6">Sugar-binding transcriptional regulator</fullName>
    </submittedName>
</protein>
<dbReference type="EMBL" id="JAEPRQ010000001">
    <property type="protein sequence ID" value="MBK4214839.1"/>
    <property type="molecule type" value="Genomic_DNA"/>
</dbReference>
<evidence type="ECO:0000313" key="7">
    <source>
        <dbReference type="Proteomes" id="UP000640485"/>
    </source>
</evidence>
<keyword evidence="7" id="KW-1185">Reference proteome</keyword>
<dbReference type="GO" id="GO:0003677">
    <property type="term" value="F:DNA binding"/>
    <property type="evidence" value="ECO:0007669"/>
    <property type="project" value="UniProtKB-KW"/>
</dbReference>
<comment type="caution">
    <text evidence="6">The sequence shown here is derived from an EMBL/GenBank/DDBJ whole genome shotgun (WGS) entry which is preliminary data.</text>
</comment>
<evidence type="ECO:0000256" key="3">
    <source>
        <dbReference type="ARBA" id="ARBA00023125"/>
    </source>
</evidence>
<keyword evidence="2" id="KW-0805">Transcription regulation</keyword>
<name>A0A934SCL1_9RHOB</name>
<dbReference type="SUPFAM" id="SSF100950">
    <property type="entry name" value="NagB/RpiA/CoA transferase-like"/>
    <property type="match status" value="1"/>
</dbReference>
<dbReference type="GO" id="GO:0030246">
    <property type="term" value="F:carbohydrate binding"/>
    <property type="evidence" value="ECO:0007669"/>
    <property type="project" value="InterPro"/>
</dbReference>
<evidence type="ECO:0000256" key="2">
    <source>
        <dbReference type="ARBA" id="ARBA00023015"/>
    </source>
</evidence>
<dbReference type="AlphaFoldDB" id="A0A934SCL1"/>
<dbReference type="Gene3D" id="3.40.50.1360">
    <property type="match status" value="1"/>
</dbReference>
<dbReference type="Proteomes" id="UP000640485">
    <property type="component" value="Unassembled WGS sequence"/>
</dbReference>